<dbReference type="AlphaFoldDB" id="A0A9W6T095"/>
<evidence type="ECO:0000256" key="8">
    <source>
        <dbReference type="ARBA" id="ARBA00031934"/>
    </source>
</evidence>
<evidence type="ECO:0000313" key="9">
    <source>
        <dbReference type="EMBL" id="GME69945.1"/>
    </source>
</evidence>
<evidence type="ECO:0000256" key="3">
    <source>
        <dbReference type="ARBA" id="ARBA00014212"/>
    </source>
</evidence>
<dbReference type="PANTHER" id="PTHR11247">
    <property type="entry name" value="PALMITOYL-PROTEIN THIOESTERASE/DOLICHYLDIPHOSPHATASE 1"/>
    <property type="match status" value="1"/>
</dbReference>
<reference evidence="9" key="1">
    <citation type="submission" date="2023-04" db="EMBL/GenBank/DDBJ databases">
        <title>Candida boidinii NBRC 10035.</title>
        <authorList>
            <person name="Ichikawa N."/>
            <person name="Sato H."/>
            <person name="Tonouchi N."/>
        </authorList>
    </citation>
    <scope>NUCLEOTIDE SEQUENCE</scope>
    <source>
        <strain evidence="9">NBRC 10035</strain>
    </source>
</reference>
<dbReference type="GO" id="GO:0008474">
    <property type="term" value="F:palmitoyl-(protein) hydrolase activity"/>
    <property type="evidence" value="ECO:0007669"/>
    <property type="project" value="UniProtKB-EC"/>
</dbReference>
<protein>
    <recommendedName>
        <fullName evidence="3">Palmitoyl-protein thioesterase 1</fullName>
        <ecNumber evidence="2">3.1.2.22</ecNumber>
    </recommendedName>
    <alternativeName>
        <fullName evidence="8">Palmitoyl-protein hydrolase 1</fullName>
    </alternativeName>
</protein>
<dbReference type="PANTHER" id="PTHR11247:SF8">
    <property type="entry name" value="PALMITOYL-PROTEIN THIOESTERASE 1"/>
    <property type="match status" value="1"/>
</dbReference>
<sequence>MLLPDIFSFSSLVAAFASYKFTIVPKEAATQNHIQVPLQLADFHSKTSHYPIVLWHGMGDNYNSSSMQKVEDIIRLEVPGVYIHSIYLDEDESQDQQSSFFGKVMDQITQVCEQLQNVTELSEGFNAMGFSQGGLFLRAAMEICGLKINNLVTYGSPHNGVSDLPPCKDTDWLCKRRNFFLKSQVFNPKVQNKVVQAQYFRDPYNWEQYLTKSEFLRYANNEGELYNGTYKDNLLNINKLVLVLFEDDGMVVPKESAWFGDTDASTNLILPFTETESYKNDLIGLKTLHEENKLDFLSLEGPHMKIPETHLQFIASAYF</sequence>
<keyword evidence="4" id="KW-0732">Signal</keyword>
<comment type="caution">
    <text evidence="9">The sequence shown here is derived from an EMBL/GenBank/DDBJ whole genome shotgun (WGS) entry which is preliminary data.</text>
</comment>
<dbReference type="InterPro" id="IPR002472">
    <property type="entry name" value="Palm_thioest"/>
</dbReference>
<dbReference type="Proteomes" id="UP001165120">
    <property type="component" value="Unassembled WGS sequence"/>
</dbReference>
<evidence type="ECO:0000256" key="5">
    <source>
        <dbReference type="ARBA" id="ARBA00022801"/>
    </source>
</evidence>
<dbReference type="InterPro" id="IPR029058">
    <property type="entry name" value="AB_hydrolase_fold"/>
</dbReference>
<organism evidence="9 10">
    <name type="scientific">Candida boidinii</name>
    <name type="common">Yeast</name>
    <dbReference type="NCBI Taxonomy" id="5477"/>
    <lineage>
        <taxon>Eukaryota</taxon>
        <taxon>Fungi</taxon>
        <taxon>Dikarya</taxon>
        <taxon>Ascomycota</taxon>
        <taxon>Saccharomycotina</taxon>
        <taxon>Pichiomycetes</taxon>
        <taxon>Pichiales</taxon>
        <taxon>Pichiaceae</taxon>
        <taxon>Ogataea</taxon>
        <taxon>Ogataea/Candida clade</taxon>
    </lineage>
</organism>
<evidence type="ECO:0000256" key="7">
    <source>
        <dbReference type="ARBA" id="ARBA00023180"/>
    </source>
</evidence>
<evidence type="ECO:0000313" key="10">
    <source>
        <dbReference type="Proteomes" id="UP001165120"/>
    </source>
</evidence>
<dbReference type="SUPFAM" id="SSF53474">
    <property type="entry name" value="alpha/beta-Hydrolases"/>
    <property type="match status" value="1"/>
</dbReference>
<keyword evidence="5" id="KW-0378">Hydrolase</keyword>
<proteinExistence type="inferred from homology"/>
<keyword evidence="6" id="KW-1015">Disulfide bond</keyword>
<dbReference type="EC" id="3.1.2.22" evidence="2"/>
<keyword evidence="7" id="KW-0325">Glycoprotein</keyword>
<comment type="similarity">
    <text evidence="1">Belongs to the palmitoyl-protein thioesterase family.</text>
</comment>
<dbReference type="Gene3D" id="3.40.50.1820">
    <property type="entry name" value="alpha/beta hydrolase"/>
    <property type="match status" value="1"/>
</dbReference>
<evidence type="ECO:0000256" key="1">
    <source>
        <dbReference type="ARBA" id="ARBA00010758"/>
    </source>
</evidence>
<accession>A0A9W6T095</accession>
<name>A0A9W6T095_CANBO</name>
<dbReference type="FunFam" id="3.40.50.1820:FF:000107">
    <property type="entry name" value="Palmitoyl-protein thioesterase 1"/>
    <property type="match status" value="1"/>
</dbReference>
<evidence type="ECO:0000256" key="4">
    <source>
        <dbReference type="ARBA" id="ARBA00022729"/>
    </source>
</evidence>
<evidence type="ECO:0000256" key="2">
    <source>
        <dbReference type="ARBA" id="ARBA00012423"/>
    </source>
</evidence>
<dbReference type="Pfam" id="PF02089">
    <property type="entry name" value="Palm_thioest"/>
    <property type="match status" value="1"/>
</dbReference>
<gene>
    <name evidence="9" type="ORF">Cboi02_000265400</name>
</gene>
<dbReference type="PRINTS" id="PR00414">
    <property type="entry name" value="PPTHIESTRASE"/>
</dbReference>
<keyword evidence="10" id="KW-1185">Reference proteome</keyword>
<evidence type="ECO:0000256" key="6">
    <source>
        <dbReference type="ARBA" id="ARBA00023157"/>
    </source>
</evidence>
<dbReference type="EMBL" id="BSXN01000818">
    <property type="protein sequence ID" value="GME69945.1"/>
    <property type="molecule type" value="Genomic_DNA"/>
</dbReference>